<dbReference type="Proteomes" id="UP001549749">
    <property type="component" value="Unassembled WGS sequence"/>
</dbReference>
<dbReference type="Pfam" id="PF16405">
    <property type="entry name" value="DUF5013"/>
    <property type="match status" value="1"/>
</dbReference>
<feature type="domain" description="DUF5013" evidence="1">
    <location>
        <begin position="238"/>
        <end position="378"/>
    </location>
</feature>
<dbReference type="InterPro" id="IPR032181">
    <property type="entry name" value="DUF5013"/>
</dbReference>
<proteinExistence type="predicted"/>
<reference evidence="2 3" key="1">
    <citation type="submission" date="2024-06" db="EMBL/GenBank/DDBJ databases">
        <title>Chitinophaga defluvii sp. nov., isolated from municipal sewage.</title>
        <authorList>
            <person name="Zhang L."/>
        </authorList>
    </citation>
    <scope>NUCLEOTIDE SEQUENCE [LARGE SCALE GENOMIC DNA]</scope>
    <source>
        <strain evidence="2 3">H8</strain>
    </source>
</reference>
<protein>
    <submittedName>
        <fullName evidence="2">DUF4998 domain-containing protein</fullName>
    </submittedName>
</protein>
<dbReference type="Pfam" id="PF16389">
    <property type="entry name" value="DUF4998"/>
    <property type="match status" value="1"/>
</dbReference>
<evidence type="ECO:0000313" key="2">
    <source>
        <dbReference type="EMBL" id="MET6996492.1"/>
    </source>
</evidence>
<evidence type="ECO:0000259" key="1">
    <source>
        <dbReference type="Pfam" id="PF16405"/>
    </source>
</evidence>
<sequence>MKQIVNTVYIFLGLFLLGNIVACTKMDDYKKFTNGKEISYTGKVDSLKLHSGNQRIELSWLLIADPKITGVTVYWNNNRDSVVIPVKRSTGIDTMKYTFNDFAEGTYNFVIYTWNNEGSRSVPAYITGKSYGHQYTGSLLNRGMNHAELMQDGNVIIDWGVKEETVIGMEVTYTNTGGERKKVLTPATSVQTVLEQFKGGTTFEYRTLFKPDTLTIDTFYAPLVVRGAKENVTSQYLKNYKRPFERSEWDGNRWGTLKDWVINDAAKNRGGGYGGYDNMAGDAAFCFEKWDGETSIENGKAYQTITLPAGNYEFGFITAGNPNGYKIGSNPRFLVAALGNTLPDVANVTDALSYTSFVDKETAFTQFTLDAPTQVSLGMIMTFTDWGAQGFRIQDIQLFKLP</sequence>
<organism evidence="2 3">
    <name type="scientific">Chitinophaga defluvii</name>
    <dbReference type="NCBI Taxonomy" id="3163343"/>
    <lineage>
        <taxon>Bacteria</taxon>
        <taxon>Pseudomonadati</taxon>
        <taxon>Bacteroidota</taxon>
        <taxon>Chitinophagia</taxon>
        <taxon>Chitinophagales</taxon>
        <taxon>Chitinophagaceae</taxon>
        <taxon>Chitinophaga</taxon>
    </lineage>
</organism>
<evidence type="ECO:0000313" key="3">
    <source>
        <dbReference type="Proteomes" id="UP001549749"/>
    </source>
</evidence>
<comment type="caution">
    <text evidence="2">The sequence shown here is derived from an EMBL/GenBank/DDBJ whole genome shotgun (WGS) entry which is preliminary data.</text>
</comment>
<gene>
    <name evidence="2" type="ORF">ABR189_03905</name>
</gene>
<keyword evidence="3" id="KW-1185">Reference proteome</keyword>
<accession>A0ABV2T0D1</accession>
<name>A0ABV2T0D1_9BACT</name>
<dbReference type="EMBL" id="JBEXAC010000001">
    <property type="protein sequence ID" value="MET6996492.1"/>
    <property type="molecule type" value="Genomic_DNA"/>
</dbReference>
<dbReference type="RefSeq" id="WP_354659134.1">
    <property type="nucleotide sequence ID" value="NZ_JBEXAC010000001.1"/>
</dbReference>